<reference evidence="4" key="4">
    <citation type="journal article" date="2015" name="G3 (Bethesda)">
        <title>Genome sequences of three phytopathogenic species of the Magnaporthaceae family of fungi.</title>
        <authorList>
            <person name="Okagaki L.H."/>
            <person name="Nunes C.C."/>
            <person name="Sailsbery J."/>
            <person name="Clay B."/>
            <person name="Brown D."/>
            <person name="John T."/>
            <person name="Oh Y."/>
            <person name="Young N."/>
            <person name="Fitzgerald M."/>
            <person name="Haas B.J."/>
            <person name="Zeng Q."/>
            <person name="Young S."/>
            <person name="Adiconis X."/>
            <person name="Fan L."/>
            <person name="Levin J.Z."/>
            <person name="Mitchell T.K."/>
            <person name="Okubara P.A."/>
            <person name="Farman M.L."/>
            <person name="Kohn L.M."/>
            <person name="Birren B."/>
            <person name="Ma L.-J."/>
            <person name="Dean R.A."/>
        </authorList>
    </citation>
    <scope>NUCLEOTIDE SEQUENCE</scope>
    <source>
        <strain evidence="4">R3-111a-1</strain>
    </source>
</reference>
<dbReference type="GeneID" id="20346425"/>
<dbReference type="RefSeq" id="XP_009222043.1">
    <property type="nucleotide sequence ID" value="XM_009223779.1"/>
</dbReference>
<dbReference type="InterPro" id="IPR000626">
    <property type="entry name" value="Ubiquitin-like_dom"/>
</dbReference>
<reference evidence="3" key="2">
    <citation type="submission" date="2010-07" db="EMBL/GenBank/DDBJ databases">
        <authorList>
            <consortium name="The Broad Institute Genome Sequencing Platform"/>
            <consortium name="Broad Institute Genome Sequencing Center for Infectious Disease"/>
            <person name="Ma L.-J."/>
            <person name="Dead R."/>
            <person name="Young S."/>
            <person name="Zeng Q."/>
            <person name="Koehrsen M."/>
            <person name="Alvarado L."/>
            <person name="Berlin A."/>
            <person name="Chapman S.B."/>
            <person name="Chen Z."/>
            <person name="Freedman E."/>
            <person name="Gellesch M."/>
            <person name="Goldberg J."/>
            <person name="Griggs A."/>
            <person name="Gujja S."/>
            <person name="Heilman E.R."/>
            <person name="Heiman D."/>
            <person name="Hepburn T."/>
            <person name="Howarth C."/>
            <person name="Jen D."/>
            <person name="Larson L."/>
            <person name="Mehta T."/>
            <person name="Neiman D."/>
            <person name="Pearson M."/>
            <person name="Roberts A."/>
            <person name="Saif S."/>
            <person name="Shea T."/>
            <person name="Shenoy N."/>
            <person name="Sisk P."/>
            <person name="Stolte C."/>
            <person name="Sykes S."/>
            <person name="Walk T."/>
            <person name="White J."/>
            <person name="Yandava C."/>
            <person name="Haas B."/>
            <person name="Nusbaum C."/>
            <person name="Birren B."/>
        </authorList>
    </citation>
    <scope>NUCLEOTIDE SEQUENCE</scope>
    <source>
        <strain evidence="3">R3-111a-1</strain>
    </source>
</reference>
<feature type="region of interest" description="Disordered" evidence="1">
    <location>
        <begin position="156"/>
        <end position="218"/>
    </location>
</feature>
<dbReference type="PANTHER" id="PTHR13609">
    <property type="entry name" value="UBIQUITIN DOMAIN CONTAINING 1 PROTEIN-RELATED"/>
    <property type="match status" value="1"/>
</dbReference>
<evidence type="ECO:0000313" key="4">
    <source>
        <dbReference type="EnsemblFungi" id="EJT76043"/>
    </source>
</evidence>
<dbReference type="InterPro" id="IPR032752">
    <property type="entry name" value="DC-UbP/UBTD2_N"/>
</dbReference>
<dbReference type="HOGENOM" id="CLU_054816_2_0_1"/>
<reference evidence="4" key="5">
    <citation type="submission" date="2018-04" db="UniProtKB">
        <authorList>
            <consortium name="EnsemblFungi"/>
        </authorList>
    </citation>
    <scope>IDENTIFICATION</scope>
    <source>
        <strain evidence="4">R3-111a-1</strain>
    </source>
</reference>
<proteinExistence type="predicted"/>
<dbReference type="VEuPathDB" id="FungiDB:GGTG_05967"/>
<dbReference type="OrthoDB" id="1640476at2759"/>
<dbReference type="Pfam" id="PF16455">
    <property type="entry name" value="UBD"/>
    <property type="match status" value="2"/>
</dbReference>
<protein>
    <recommendedName>
        <fullName evidence="2">Ubiquitin-like domain-containing protein</fullName>
    </recommendedName>
</protein>
<reference evidence="3" key="3">
    <citation type="submission" date="2010-09" db="EMBL/GenBank/DDBJ databases">
        <title>Annotation of Gaeumannomyces graminis var. tritici R3-111a-1.</title>
        <authorList>
            <consortium name="The Broad Institute Genome Sequencing Platform"/>
            <person name="Ma L.-J."/>
            <person name="Dead R."/>
            <person name="Young S.K."/>
            <person name="Zeng Q."/>
            <person name="Gargeya S."/>
            <person name="Fitzgerald M."/>
            <person name="Haas B."/>
            <person name="Abouelleil A."/>
            <person name="Alvarado L."/>
            <person name="Arachchi H.M."/>
            <person name="Berlin A."/>
            <person name="Brown A."/>
            <person name="Chapman S.B."/>
            <person name="Chen Z."/>
            <person name="Dunbar C."/>
            <person name="Freedman E."/>
            <person name="Gearin G."/>
            <person name="Gellesch M."/>
            <person name="Goldberg J."/>
            <person name="Griggs A."/>
            <person name="Gujja S."/>
            <person name="Heiman D."/>
            <person name="Howarth C."/>
            <person name="Larson L."/>
            <person name="Lui A."/>
            <person name="MacDonald P.J.P."/>
            <person name="Mehta T."/>
            <person name="Montmayeur A."/>
            <person name="Murphy C."/>
            <person name="Neiman D."/>
            <person name="Pearson M."/>
            <person name="Priest M."/>
            <person name="Roberts A."/>
            <person name="Saif S."/>
            <person name="Shea T."/>
            <person name="Shenoy N."/>
            <person name="Sisk P."/>
            <person name="Stolte C."/>
            <person name="Sykes S."/>
            <person name="Yandava C."/>
            <person name="Wortman J."/>
            <person name="Nusbaum C."/>
            <person name="Birren B."/>
        </authorList>
    </citation>
    <scope>NUCLEOTIDE SEQUENCE</scope>
    <source>
        <strain evidence="3">R3-111a-1</strain>
    </source>
</reference>
<dbReference type="EMBL" id="GL385397">
    <property type="protein sequence ID" value="EJT76043.1"/>
    <property type="molecule type" value="Genomic_DNA"/>
</dbReference>
<evidence type="ECO:0000259" key="2">
    <source>
        <dbReference type="PROSITE" id="PS50053"/>
    </source>
</evidence>
<dbReference type="InterPro" id="IPR039869">
    <property type="entry name" value="UBTD1/2"/>
</dbReference>
<name>J3NXG1_GAET3</name>
<feature type="domain" description="Ubiquitin-like" evidence="2">
    <location>
        <begin position="338"/>
        <end position="410"/>
    </location>
</feature>
<feature type="compositionally biased region" description="Low complexity" evidence="1">
    <location>
        <begin position="44"/>
        <end position="69"/>
    </location>
</feature>
<dbReference type="SUPFAM" id="SSF54236">
    <property type="entry name" value="Ubiquitin-like"/>
    <property type="match status" value="1"/>
</dbReference>
<feature type="compositionally biased region" description="Low complexity" evidence="1">
    <location>
        <begin position="20"/>
        <end position="31"/>
    </location>
</feature>
<keyword evidence="5" id="KW-1185">Reference proteome</keyword>
<dbReference type="Gene3D" id="1.20.225.20">
    <property type="entry name" value="Ub domain-containing protein, DC-UbP/UBTD2, N-terminal domain"/>
    <property type="match status" value="2"/>
</dbReference>
<evidence type="ECO:0000313" key="5">
    <source>
        <dbReference type="Proteomes" id="UP000006039"/>
    </source>
</evidence>
<dbReference type="eggNOG" id="KOG0013">
    <property type="taxonomic scope" value="Eukaryota"/>
</dbReference>
<accession>J3NXG1</accession>
<reference evidence="5" key="1">
    <citation type="submission" date="2010-07" db="EMBL/GenBank/DDBJ databases">
        <title>The genome sequence of Gaeumannomyces graminis var. tritici strain R3-111a-1.</title>
        <authorList>
            <consortium name="The Broad Institute Genome Sequencing Platform"/>
            <person name="Ma L.-J."/>
            <person name="Dead R."/>
            <person name="Young S."/>
            <person name="Zeng Q."/>
            <person name="Koehrsen M."/>
            <person name="Alvarado L."/>
            <person name="Berlin A."/>
            <person name="Chapman S.B."/>
            <person name="Chen Z."/>
            <person name="Freedman E."/>
            <person name="Gellesch M."/>
            <person name="Goldberg J."/>
            <person name="Griggs A."/>
            <person name="Gujja S."/>
            <person name="Heilman E.R."/>
            <person name="Heiman D."/>
            <person name="Hepburn T."/>
            <person name="Howarth C."/>
            <person name="Jen D."/>
            <person name="Larson L."/>
            <person name="Mehta T."/>
            <person name="Neiman D."/>
            <person name="Pearson M."/>
            <person name="Roberts A."/>
            <person name="Saif S."/>
            <person name="Shea T."/>
            <person name="Shenoy N."/>
            <person name="Sisk P."/>
            <person name="Stolte C."/>
            <person name="Sykes S."/>
            <person name="Walk T."/>
            <person name="White J."/>
            <person name="Yandava C."/>
            <person name="Haas B."/>
            <person name="Nusbaum C."/>
            <person name="Birren B."/>
        </authorList>
    </citation>
    <scope>NUCLEOTIDE SEQUENCE [LARGE SCALE GENOMIC DNA]</scope>
    <source>
        <strain evidence="5">R3-111a-1</strain>
    </source>
</reference>
<feature type="compositionally biased region" description="Low complexity" evidence="1">
    <location>
        <begin position="159"/>
        <end position="196"/>
    </location>
</feature>
<dbReference type="InterPro" id="IPR038169">
    <property type="entry name" value="DC-UbP/UBTD2_N_sf"/>
</dbReference>
<sequence length="415" mass="44576">MGCCLSRPTGPNSPYPGGDAAASASASAINQPPNPSAPRVLTRSSAGPSGAASGVASSASPRQTQQQQESPDRQQQEQQQQQQQQRRRHRHSQQPLSQHINKPLRRHRWVSRDHIWTRQALARERADFFDTRVTGRVEIWQTVRAALEVLWESAPPPTASAISPATSPQQQQPSSAAGAATATAGAAAAAISSSSGGHHRDRPVTSPIQPNQDQDEALATAQSILSAAEITLPSGDLAQGVYDALGNYYSLPEWVVSDPLNAVDAEDLPPATDEEEDEDGDDDDDEDDVLVSDAKRNVYVAASSPADDDDEDDDNAAHGRRRGEKGKGVAPAVPEETISVRCRLSENARDVVVTIGKSESVKSLARKIVDEARLPNNSRVRIAYLGRILRDHPSLVAQGWTEGHVLNALVFHTTP</sequence>
<dbReference type="AlphaFoldDB" id="J3NXG1"/>
<evidence type="ECO:0000256" key="1">
    <source>
        <dbReference type="SAM" id="MobiDB-lite"/>
    </source>
</evidence>
<dbReference type="EnsemblFungi" id="EJT76043">
    <property type="protein sequence ID" value="EJT76043"/>
    <property type="gene ID" value="GGTG_05967"/>
</dbReference>
<dbReference type="PROSITE" id="PS50053">
    <property type="entry name" value="UBIQUITIN_2"/>
    <property type="match status" value="1"/>
</dbReference>
<feature type="compositionally biased region" description="Acidic residues" evidence="1">
    <location>
        <begin position="264"/>
        <end position="290"/>
    </location>
</feature>
<feature type="region of interest" description="Disordered" evidence="1">
    <location>
        <begin position="262"/>
        <end position="332"/>
    </location>
</feature>
<organism evidence="3">
    <name type="scientific">Gaeumannomyces tritici (strain R3-111a-1)</name>
    <name type="common">Wheat and barley take-all root rot fungus</name>
    <name type="synonym">Gaeumannomyces graminis var. tritici</name>
    <dbReference type="NCBI Taxonomy" id="644352"/>
    <lineage>
        <taxon>Eukaryota</taxon>
        <taxon>Fungi</taxon>
        <taxon>Dikarya</taxon>
        <taxon>Ascomycota</taxon>
        <taxon>Pezizomycotina</taxon>
        <taxon>Sordariomycetes</taxon>
        <taxon>Sordariomycetidae</taxon>
        <taxon>Magnaporthales</taxon>
        <taxon>Magnaporthaceae</taxon>
        <taxon>Gaeumannomyces</taxon>
    </lineage>
</organism>
<evidence type="ECO:0000313" key="3">
    <source>
        <dbReference type="EMBL" id="EJT76043.1"/>
    </source>
</evidence>
<dbReference type="InterPro" id="IPR029071">
    <property type="entry name" value="Ubiquitin-like_domsf"/>
</dbReference>
<feature type="region of interest" description="Disordered" evidence="1">
    <location>
        <begin position="1"/>
        <end position="105"/>
    </location>
</feature>
<dbReference type="Proteomes" id="UP000006039">
    <property type="component" value="Unassembled WGS sequence"/>
</dbReference>
<gene>
    <name evidence="4" type="primary">20346425</name>
    <name evidence="3" type="ORF">GGTG_05967</name>
</gene>